<dbReference type="Pfam" id="PF11920">
    <property type="entry name" value="DUF3438"/>
    <property type="match status" value="1"/>
</dbReference>
<dbReference type="RefSeq" id="WP_321552630.1">
    <property type="nucleotide sequence ID" value="NZ_JAXIVU010000002.1"/>
</dbReference>
<dbReference type="Proteomes" id="UP001294570">
    <property type="component" value="Unassembled WGS sequence"/>
</dbReference>
<organism evidence="2 3">
    <name type="scientific">Denitrificimonas halotolerans</name>
    <dbReference type="NCBI Taxonomy" id="3098930"/>
    <lineage>
        <taxon>Bacteria</taxon>
        <taxon>Pseudomonadati</taxon>
        <taxon>Pseudomonadota</taxon>
        <taxon>Gammaproteobacteria</taxon>
        <taxon>Pseudomonadales</taxon>
        <taxon>Pseudomonadaceae</taxon>
        <taxon>Denitrificimonas</taxon>
    </lineage>
</organism>
<feature type="chain" id="PRO_5046472538" evidence="1">
    <location>
        <begin position="23"/>
        <end position="280"/>
    </location>
</feature>
<feature type="signal peptide" evidence="1">
    <location>
        <begin position="1"/>
        <end position="22"/>
    </location>
</feature>
<comment type="caution">
    <text evidence="2">The sequence shown here is derived from an EMBL/GenBank/DDBJ whole genome shotgun (WGS) entry which is preliminary data.</text>
</comment>
<evidence type="ECO:0000313" key="2">
    <source>
        <dbReference type="EMBL" id="MDY7218538.1"/>
    </source>
</evidence>
<gene>
    <name evidence="2" type="ORF">TOI97_02935</name>
</gene>
<proteinExistence type="predicted"/>
<keyword evidence="3" id="KW-1185">Reference proteome</keyword>
<sequence length="280" mass="30771">MKSSLKRIMAVGLLLSCAPAFAIELIQWERLPIPVPLVKDQERVIFLDKNVRVGVSSQLTGQLRVQSASGALYLLATDEIEPSRLQVQDVETGELILLDIGTVPATDKPLEPMRILYDGDVQYQRSTESKEQLAKVQNKALSIPAPVALTRYAAQMLYAPMRTVEPVAGLRQVPVKVSGNLPVLPMLPIKAEAVAAFKLGSYTLTAVRIQHQRAGKVELDPRDVQANLYSVAFQHAWLGSLGTPEDTTIAYMITRHGGLEKFLPLALMAPESTQELSHEK</sequence>
<keyword evidence="1" id="KW-0732">Signal</keyword>
<dbReference type="NCBIfam" id="TIGR03749">
    <property type="entry name" value="conj_TIGR03749"/>
    <property type="match status" value="1"/>
</dbReference>
<name>A0ABU5GNG8_9GAMM</name>
<reference evidence="2 3" key="1">
    <citation type="submission" date="2023-12" db="EMBL/GenBank/DDBJ databases">
        <title>Denitrificimonas halotolerans sp. nov.,a novel species isolated from landfill leachate.</title>
        <authorList>
            <person name="Wang S."/>
        </authorList>
    </citation>
    <scope>NUCLEOTIDE SEQUENCE [LARGE SCALE GENOMIC DNA]</scope>
    <source>
        <strain evidence="2 3">JX-1</strain>
    </source>
</reference>
<protein>
    <submittedName>
        <fullName evidence="2">TIGR03749 family integrating conjugative element protein</fullName>
    </submittedName>
</protein>
<dbReference type="InterPro" id="IPR021844">
    <property type="entry name" value="Integr_conj_element_PFL4704"/>
</dbReference>
<evidence type="ECO:0000313" key="3">
    <source>
        <dbReference type="Proteomes" id="UP001294570"/>
    </source>
</evidence>
<dbReference type="EMBL" id="JAXIVU010000002">
    <property type="protein sequence ID" value="MDY7218538.1"/>
    <property type="molecule type" value="Genomic_DNA"/>
</dbReference>
<evidence type="ECO:0000256" key="1">
    <source>
        <dbReference type="SAM" id="SignalP"/>
    </source>
</evidence>
<accession>A0ABU5GNG8</accession>